<feature type="domain" description="Sialate O-acetylesterase" evidence="2">
    <location>
        <begin position="7"/>
        <end position="92"/>
    </location>
</feature>
<evidence type="ECO:0000313" key="3">
    <source>
        <dbReference type="EMBL" id="MFC0076483.1"/>
    </source>
</evidence>
<sequence>MSSRSKVWVFVMAGQYNMEGRGFVEPQDTVPSSRILTLNIKNELVYAKEPIYFSTPSYSGLDCGMSFANELLANIPKDIHILLLPTAVGDSSRLITMQFLHAHLKVIF</sequence>
<keyword evidence="4" id="KW-1185">Reference proteome</keyword>
<dbReference type="Pfam" id="PF03629">
    <property type="entry name" value="SASA"/>
    <property type="match status" value="1"/>
</dbReference>
<name>A0ABV6BNF9_9FLAO</name>
<comment type="caution">
    <text evidence="3">The sequence shown here is derived from an EMBL/GenBank/DDBJ whole genome shotgun (WGS) entry which is preliminary data.</text>
</comment>
<dbReference type="Gene3D" id="3.40.50.1110">
    <property type="entry name" value="SGNH hydrolase"/>
    <property type="match status" value="1"/>
</dbReference>
<proteinExistence type="predicted"/>
<evidence type="ECO:0000313" key="4">
    <source>
        <dbReference type="Proteomes" id="UP001589734"/>
    </source>
</evidence>
<dbReference type="PANTHER" id="PTHR31988">
    <property type="entry name" value="ESTERASE, PUTATIVE (DUF303)-RELATED"/>
    <property type="match status" value="1"/>
</dbReference>
<dbReference type="InterPro" id="IPR005181">
    <property type="entry name" value="SASA"/>
</dbReference>
<dbReference type="PANTHER" id="PTHR31988:SF19">
    <property type="entry name" value="9-O-ACETYL-N-ACETYLNEURAMINIC ACID DEACETYLASE-RELATED"/>
    <property type="match status" value="1"/>
</dbReference>
<gene>
    <name evidence="3" type="ORF">ACFFLS_05490</name>
</gene>
<accession>A0ABV6BNF9</accession>
<dbReference type="EMBL" id="JBHLYW010000006">
    <property type="protein sequence ID" value="MFC0076483.1"/>
    <property type="molecule type" value="Genomic_DNA"/>
</dbReference>
<dbReference type="InterPro" id="IPR036514">
    <property type="entry name" value="SGNH_hydro_sf"/>
</dbReference>
<dbReference type="SUPFAM" id="SSF52266">
    <property type="entry name" value="SGNH hydrolase"/>
    <property type="match status" value="1"/>
</dbReference>
<evidence type="ECO:0000256" key="1">
    <source>
        <dbReference type="ARBA" id="ARBA00022801"/>
    </source>
</evidence>
<dbReference type="RefSeq" id="WP_379689216.1">
    <property type="nucleotide sequence ID" value="NZ_JBHLYW010000006.1"/>
</dbReference>
<organism evidence="3 4">
    <name type="scientific">Flavobacterium procerum</name>
    <dbReference type="NCBI Taxonomy" id="1455569"/>
    <lineage>
        <taxon>Bacteria</taxon>
        <taxon>Pseudomonadati</taxon>
        <taxon>Bacteroidota</taxon>
        <taxon>Flavobacteriia</taxon>
        <taxon>Flavobacteriales</taxon>
        <taxon>Flavobacteriaceae</taxon>
        <taxon>Flavobacterium</taxon>
    </lineage>
</organism>
<evidence type="ECO:0000259" key="2">
    <source>
        <dbReference type="Pfam" id="PF03629"/>
    </source>
</evidence>
<protein>
    <submittedName>
        <fullName evidence="3">Sialate O-acetylesterase</fullName>
    </submittedName>
</protein>
<dbReference type="InterPro" id="IPR052940">
    <property type="entry name" value="Carb_Esterase_6"/>
</dbReference>
<reference evidence="3 4" key="1">
    <citation type="submission" date="2024-09" db="EMBL/GenBank/DDBJ databases">
        <authorList>
            <person name="Sun Q."/>
            <person name="Mori K."/>
        </authorList>
    </citation>
    <scope>NUCLEOTIDE SEQUENCE [LARGE SCALE GENOMIC DNA]</scope>
    <source>
        <strain evidence="3 4">CGMCC 1.12926</strain>
    </source>
</reference>
<keyword evidence="1" id="KW-0378">Hydrolase</keyword>
<dbReference type="Proteomes" id="UP001589734">
    <property type="component" value="Unassembled WGS sequence"/>
</dbReference>